<sequence length="57" mass="6374">VAGETKKEMFYHMRKLLLALPILVFATHSQAAEKPMLLDLKTAYGELLALFPEKAQG</sequence>
<dbReference type="EMBL" id="UINC01055236">
    <property type="protein sequence ID" value="SVB73875.1"/>
    <property type="molecule type" value="Genomic_DNA"/>
</dbReference>
<name>A0A382GGJ6_9ZZZZ</name>
<reference evidence="1" key="1">
    <citation type="submission" date="2018-05" db="EMBL/GenBank/DDBJ databases">
        <authorList>
            <person name="Lanie J.A."/>
            <person name="Ng W.-L."/>
            <person name="Kazmierczak K.M."/>
            <person name="Andrzejewski T.M."/>
            <person name="Davidsen T.M."/>
            <person name="Wayne K.J."/>
            <person name="Tettelin H."/>
            <person name="Glass J.I."/>
            <person name="Rusch D."/>
            <person name="Podicherti R."/>
            <person name="Tsui H.-C.T."/>
            <person name="Winkler M.E."/>
        </authorList>
    </citation>
    <scope>NUCLEOTIDE SEQUENCE</scope>
</reference>
<organism evidence="1">
    <name type="scientific">marine metagenome</name>
    <dbReference type="NCBI Taxonomy" id="408172"/>
    <lineage>
        <taxon>unclassified sequences</taxon>
        <taxon>metagenomes</taxon>
        <taxon>ecological metagenomes</taxon>
    </lineage>
</organism>
<dbReference type="AlphaFoldDB" id="A0A382GGJ6"/>
<evidence type="ECO:0000313" key="1">
    <source>
        <dbReference type="EMBL" id="SVB73875.1"/>
    </source>
</evidence>
<proteinExistence type="predicted"/>
<feature type="non-terminal residue" evidence="1">
    <location>
        <position position="1"/>
    </location>
</feature>
<protein>
    <submittedName>
        <fullName evidence="1">Uncharacterized protein</fullName>
    </submittedName>
</protein>
<feature type="non-terminal residue" evidence="1">
    <location>
        <position position="57"/>
    </location>
</feature>
<accession>A0A382GGJ6</accession>
<gene>
    <name evidence="1" type="ORF">METZ01_LOCUS226729</name>
</gene>